<dbReference type="InterPro" id="IPR021715">
    <property type="entry name" value="Slu7_dom"/>
</dbReference>
<evidence type="ECO:0000313" key="13">
    <source>
        <dbReference type="Proteomes" id="UP000663879"/>
    </source>
</evidence>
<dbReference type="Proteomes" id="UP000663879">
    <property type="component" value="Unassembled WGS sequence"/>
</dbReference>
<accession>A0A813N739</accession>
<sequence length="456" mass="53387">MSQQHFSEPPSILARRKDGDGPRKQTREEYRKQKELEELRKAGNAPAEVDESGRDINPHIPKYMIDVPWYVTYDHSKPTLKHQRNHDEKKETFDGLDKWYVRGQESNVQTTIKYRPGACENCGAMGHKRKDCLEKPRKRLAKYGAPVIAADDLKQPELKLSFDGKRDRWNGIDLETHQEKIRTEFEKLEEARRLIKTKQLEEENSKIQDEGEAGNKTSKRELDSDDEEEDEDKYADEMNLPQKLHLESKQRISVRNLRMREDTAKYLLNLDPNSAYYDPKSRSMRDNPFKEKDEKIVTPYIGDNYVRYSGEVNKFAKSQLFAWEAYEKGVDVHQQAEPTKLELLHKEFKQRYEECAKNIKANVLEKYGGAEHLEGLPKELIFAQTENYVEYNRYGNVVKTLEKASVKSKYVENEFVHNHTSVWGSFYKDGKWGYKCCQSMDRNSYCTNIPTVSTKS</sequence>
<dbReference type="GO" id="GO:0005681">
    <property type="term" value="C:spliceosomal complex"/>
    <property type="evidence" value="ECO:0007669"/>
    <property type="project" value="UniProtKB-UniRule"/>
</dbReference>
<dbReference type="Pfam" id="PF11708">
    <property type="entry name" value="Slu7"/>
    <property type="match status" value="1"/>
</dbReference>
<keyword evidence="6 9" id="KW-0508">mRNA splicing</keyword>
<evidence type="ECO:0000256" key="9">
    <source>
        <dbReference type="RuleBase" id="RU367071"/>
    </source>
</evidence>
<dbReference type="InterPro" id="IPR001878">
    <property type="entry name" value="Znf_CCHC"/>
</dbReference>
<name>A0A813N739_9BILA</name>
<keyword evidence="4 9" id="KW-0507">mRNA processing</keyword>
<dbReference type="SUPFAM" id="SSF57756">
    <property type="entry name" value="Retrovirus zinc finger-like domains"/>
    <property type="match status" value="1"/>
</dbReference>
<dbReference type="GO" id="GO:0008270">
    <property type="term" value="F:zinc ion binding"/>
    <property type="evidence" value="ECO:0007669"/>
    <property type="project" value="UniProtKB-KW"/>
</dbReference>
<proteinExistence type="inferred from homology"/>
<feature type="domain" description="CCHC-type" evidence="11">
    <location>
        <begin position="119"/>
        <end position="132"/>
    </location>
</feature>
<evidence type="ECO:0000256" key="5">
    <source>
        <dbReference type="ARBA" id="ARBA00022728"/>
    </source>
</evidence>
<keyword evidence="8" id="KW-0862">Zinc</keyword>
<keyword evidence="13" id="KW-1185">Reference proteome</keyword>
<feature type="region of interest" description="Disordered" evidence="10">
    <location>
        <begin position="1"/>
        <end position="58"/>
    </location>
</feature>
<evidence type="ECO:0000259" key="11">
    <source>
        <dbReference type="PROSITE" id="PS50158"/>
    </source>
</evidence>
<comment type="subcellular location">
    <subcellularLocation>
        <location evidence="1 9">Nucleus</location>
    </subcellularLocation>
</comment>
<keyword evidence="7 9" id="KW-0539">Nucleus</keyword>
<dbReference type="PANTHER" id="PTHR12942">
    <property type="entry name" value="STEP II SPLICING FACTOR SLU7"/>
    <property type="match status" value="1"/>
</dbReference>
<comment type="subunit">
    <text evidence="9">Associated with the spliceosome.</text>
</comment>
<comment type="similarity">
    <text evidence="2 9">Belongs to the SLU7 family.</text>
</comment>
<dbReference type="AlphaFoldDB" id="A0A813N739"/>
<dbReference type="InterPro" id="IPR036875">
    <property type="entry name" value="Znf_CCHC_sf"/>
</dbReference>
<evidence type="ECO:0000313" key="12">
    <source>
        <dbReference type="EMBL" id="CAF0730490.1"/>
    </source>
</evidence>
<gene>
    <name evidence="12" type="ORF">OXX778_LOCUS2811</name>
</gene>
<evidence type="ECO:0000256" key="1">
    <source>
        <dbReference type="ARBA" id="ARBA00004123"/>
    </source>
</evidence>
<evidence type="ECO:0000256" key="4">
    <source>
        <dbReference type="ARBA" id="ARBA00022664"/>
    </source>
</evidence>
<dbReference type="EMBL" id="CAJNOC010000230">
    <property type="protein sequence ID" value="CAF0730490.1"/>
    <property type="molecule type" value="Genomic_DNA"/>
</dbReference>
<keyword evidence="8" id="KW-0479">Metal-binding</keyword>
<comment type="caution">
    <text evidence="12">The sequence shown here is derived from an EMBL/GenBank/DDBJ whole genome shotgun (WGS) entry which is preliminary data.</text>
</comment>
<comment type="function">
    <text evidence="9">Involved in pre-mRNA splicing.</text>
</comment>
<evidence type="ECO:0000256" key="10">
    <source>
        <dbReference type="SAM" id="MobiDB-lite"/>
    </source>
</evidence>
<dbReference type="PANTHER" id="PTHR12942:SF2">
    <property type="entry name" value="PRE-MRNA-SPLICING FACTOR SLU7"/>
    <property type="match status" value="1"/>
</dbReference>
<evidence type="ECO:0000256" key="2">
    <source>
        <dbReference type="ARBA" id="ARBA00007203"/>
    </source>
</evidence>
<feature type="compositionally biased region" description="Acidic residues" evidence="10">
    <location>
        <begin position="223"/>
        <end position="234"/>
    </location>
</feature>
<evidence type="ECO:0000256" key="6">
    <source>
        <dbReference type="ARBA" id="ARBA00023187"/>
    </source>
</evidence>
<evidence type="ECO:0000256" key="7">
    <source>
        <dbReference type="ARBA" id="ARBA00023242"/>
    </source>
</evidence>
<dbReference type="GO" id="GO:0030628">
    <property type="term" value="F:pre-mRNA 3'-splice site binding"/>
    <property type="evidence" value="ECO:0007669"/>
    <property type="project" value="UniProtKB-UniRule"/>
</dbReference>
<organism evidence="12 13">
    <name type="scientific">Brachionus calyciflorus</name>
    <dbReference type="NCBI Taxonomy" id="104777"/>
    <lineage>
        <taxon>Eukaryota</taxon>
        <taxon>Metazoa</taxon>
        <taxon>Spiralia</taxon>
        <taxon>Gnathifera</taxon>
        <taxon>Rotifera</taxon>
        <taxon>Eurotatoria</taxon>
        <taxon>Monogononta</taxon>
        <taxon>Pseudotrocha</taxon>
        <taxon>Ploima</taxon>
        <taxon>Brachionidae</taxon>
        <taxon>Brachionus</taxon>
    </lineage>
</organism>
<reference evidence="12" key="1">
    <citation type="submission" date="2021-02" db="EMBL/GenBank/DDBJ databases">
        <authorList>
            <person name="Nowell W R."/>
        </authorList>
    </citation>
    <scope>NUCLEOTIDE SEQUENCE</scope>
    <source>
        <strain evidence="12">Ploen Becks lab</strain>
    </source>
</reference>
<evidence type="ECO:0000256" key="8">
    <source>
        <dbReference type="PROSITE-ProRule" id="PRU00047"/>
    </source>
</evidence>
<keyword evidence="5 9" id="KW-0747">Spliceosome</keyword>
<feature type="region of interest" description="Disordered" evidence="10">
    <location>
        <begin position="201"/>
        <end position="240"/>
    </location>
</feature>
<evidence type="ECO:0000256" key="3">
    <source>
        <dbReference type="ARBA" id="ARBA00021377"/>
    </source>
</evidence>
<protein>
    <recommendedName>
        <fullName evidence="3 9">Pre-mRNA-splicing factor SLU7</fullName>
    </recommendedName>
</protein>
<dbReference type="OrthoDB" id="249612at2759"/>
<keyword evidence="8" id="KW-0863">Zinc-finger</keyword>
<dbReference type="GO" id="GO:0000398">
    <property type="term" value="P:mRNA splicing, via spliceosome"/>
    <property type="evidence" value="ECO:0007669"/>
    <property type="project" value="UniProtKB-UniRule"/>
</dbReference>
<dbReference type="PROSITE" id="PS50158">
    <property type="entry name" value="ZF_CCHC"/>
    <property type="match status" value="1"/>
</dbReference>
<feature type="compositionally biased region" description="Basic and acidic residues" evidence="10">
    <location>
        <begin position="15"/>
        <end position="41"/>
    </location>
</feature>
<dbReference type="InterPro" id="IPR039974">
    <property type="entry name" value="Splicing_factor_SLU7"/>
</dbReference>